<dbReference type="Proteomes" id="UP000824890">
    <property type="component" value="Unassembled WGS sequence"/>
</dbReference>
<organism evidence="6 7">
    <name type="scientific">Brassica napus</name>
    <name type="common">Rape</name>
    <dbReference type="NCBI Taxonomy" id="3708"/>
    <lineage>
        <taxon>Eukaryota</taxon>
        <taxon>Viridiplantae</taxon>
        <taxon>Streptophyta</taxon>
        <taxon>Embryophyta</taxon>
        <taxon>Tracheophyta</taxon>
        <taxon>Spermatophyta</taxon>
        <taxon>Magnoliopsida</taxon>
        <taxon>eudicotyledons</taxon>
        <taxon>Gunneridae</taxon>
        <taxon>Pentapetalae</taxon>
        <taxon>rosids</taxon>
        <taxon>malvids</taxon>
        <taxon>Brassicales</taxon>
        <taxon>Brassicaceae</taxon>
        <taxon>Brassiceae</taxon>
        <taxon>Brassica</taxon>
    </lineage>
</organism>
<feature type="domain" description="Importin N-terminal" evidence="4">
    <location>
        <begin position="26"/>
        <end position="97"/>
    </location>
</feature>
<evidence type="ECO:0000313" key="7">
    <source>
        <dbReference type="Proteomes" id="UP000824890"/>
    </source>
</evidence>
<dbReference type="SMART" id="SM00913">
    <property type="entry name" value="IBN_N"/>
    <property type="match status" value="1"/>
</dbReference>
<name>A0ABQ8E9A6_BRANA</name>
<proteinExistence type="predicted"/>
<comment type="caution">
    <text evidence="6">The sequence shown here is derived from an EMBL/GenBank/DDBJ whole genome shotgun (WGS) entry which is preliminary data.</text>
</comment>
<evidence type="ECO:0000256" key="2">
    <source>
        <dbReference type="ARBA" id="ARBA00022448"/>
    </source>
</evidence>
<dbReference type="PANTHER" id="PTHR10997:SF8">
    <property type="entry name" value="EXPORTIN-2"/>
    <property type="match status" value="1"/>
</dbReference>
<keyword evidence="7" id="KW-1185">Reference proteome</keyword>
<dbReference type="Gene3D" id="1.25.10.10">
    <property type="entry name" value="Leucine-rich Repeat Variant"/>
    <property type="match status" value="1"/>
</dbReference>
<keyword evidence="3" id="KW-0539">Nucleus</keyword>
<accession>A0ABQ8E9A6</accession>
<evidence type="ECO:0000256" key="3">
    <source>
        <dbReference type="ARBA" id="ARBA00023242"/>
    </source>
</evidence>
<dbReference type="InterPro" id="IPR016024">
    <property type="entry name" value="ARM-type_fold"/>
</dbReference>
<dbReference type="SUPFAM" id="SSF48371">
    <property type="entry name" value="ARM repeat"/>
    <property type="match status" value="1"/>
</dbReference>
<reference evidence="6 7" key="1">
    <citation type="submission" date="2021-05" db="EMBL/GenBank/DDBJ databases">
        <title>Genome Assembly of Synthetic Allotetraploid Brassica napus Reveals Homoeologous Exchanges between Subgenomes.</title>
        <authorList>
            <person name="Davis J.T."/>
        </authorList>
    </citation>
    <scope>NUCLEOTIDE SEQUENCE [LARGE SCALE GENOMIC DNA]</scope>
    <source>
        <strain evidence="7">cv. Da-Ae</strain>
        <tissue evidence="6">Seedling</tissue>
    </source>
</reference>
<dbReference type="EMBL" id="JAGKQM010000002">
    <property type="protein sequence ID" value="KAH0938214.1"/>
    <property type="molecule type" value="Genomic_DNA"/>
</dbReference>
<evidence type="ECO:0000313" key="5">
    <source>
        <dbReference type="EMBL" id="KAH0911105.1"/>
    </source>
</evidence>
<dbReference type="InterPro" id="IPR011989">
    <property type="entry name" value="ARM-like"/>
</dbReference>
<dbReference type="EMBL" id="JAGKQM010000009">
    <property type="protein sequence ID" value="KAH0911105.1"/>
    <property type="molecule type" value="Genomic_DNA"/>
</dbReference>
<dbReference type="Pfam" id="PF03810">
    <property type="entry name" value="IBN_N"/>
    <property type="match status" value="1"/>
</dbReference>
<dbReference type="PANTHER" id="PTHR10997">
    <property type="entry name" value="IMPORTIN-7, 8, 11"/>
    <property type="match status" value="1"/>
</dbReference>
<evidence type="ECO:0000256" key="1">
    <source>
        <dbReference type="ARBA" id="ARBA00004123"/>
    </source>
</evidence>
<evidence type="ECO:0000259" key="4">
    <source>
        <dbReference type="PROSITE" id="PS50166"/>
    </source>
</evidence>
<evidence type="ECO:0000313" key="6">
    <source>
        <dbReference type="EMBL" id="KAH0938214.1"/>
    </source>
</evidence>
<feature type="non-terminal residue" evidence="6">
    <location>
        <position position="246"/>
    </location>
</feature>
<dbReference type="PROSITE" id="PS50166">
    <property type="entry name" value="IMPORTIN_B_NT"/>
    <property type="match status" value="1"/>
</dbReference>
<keyword evidence="2" id="KW-0813">Transport</keyword>
<protein>
    <recommendedName>
        <fullName evidence="4">Importin N-terminal domain-containing protein</fullName>
    </recommendedName>
</protein>
<dbReference type="InterPro" id="IPR001494">
    <property type="entry name" value="Importin-beta_N"/>
</dbReference>
<sequence length="246" mass="27392">METNLQRLSQCLLDTLSPDSELCRAAETLLLDSAGLPDYGLTVLRLVVDSSDDQTRHVASVAFKNHLRSRCLSDGISPVTDSEKEQIKTCIVSLMESSSLSHLEPVAASAHDYASVNGILWTANSICKIFGHKYITDDQLIDLKYCRDTFSEPLINMFRFTDSFFQTTGTSSYTVCIMPIMSAPLASVNGILGTANSICEKFRHNIIMIRFSEPFINMFRLADSFFQTTGTSFYTVVESQKLCFSI</sequence>
<comment type="subcellular location">
    <subcellularLocation>
        <location evidence="1">Nucleus</location>
    </subcellularLocation>
</comment>
<gene>
    <name evidence="6" type="ORF">HID58_005675</name>
    <name evidence="5" type="ORF">HID58_034426</name>
</gene>